<name>A0A9P6I7U2_9PEZI</name>
<reference evidence="3" key="1">
    <citation type="submission" date="2020-03" db="EMBL/GenBank/DDBJ databases">
        <authorList>
            <person name="He L."/>
        </authorList>
    </citation>
    <scope>NUCLEOTIDE SEQUENCE</scope>
    <source>
        <strain evidence="3">CkLH20</strain>
    </source>
</reference>
<evidence type="ECO:0000313" key="3">
    <source>
        <dbReference type="EMBL" id="KAF9875571.1"/>
    </source>
</evidence>
<sequence>MAAYNPVSSLPQTVCSVAFLKRKPGLTQEEFYHHWEKVHGPLVKPWAQKHGFISYTQVHSAEAMNKGTAPIGPESSDANKLEEFDGCAVFELPSFDVFAAAFKDEYYLQVIEPDEKNFIDKKAGVVRSRGDMKKIL</sequence>
<protein>
    <recommendedName>
        <fullName evidence="2">EthD domain-containing protein</fullName>
    </recommendedName>
</protein>
<gene>
    <name evidence="3" type="ORF">CkaCkLH20_06952</name>
</gene>
<dbReference type="SUPFAM" id="SSF54909">
    <property type="entry name" value="Dimeric alpha+beta barrel"/>
    <property type="match status" value="1"/>
</dbReference>
<dbReference type="AlphaFoldDB" id="A0A9P6I7U2"/>
<evidence type="ECO:0000256" key="1">
    <source>
        <dbReference type="ARBA" id="ARBA00005986"/>
    </source>
</evidence>
<accession>A0A9P6I7U2</accession>
<keyword evidence="4" id="KW-1185">Reference proteome</keyword>
<dbReference type="GO" id="GO:0016491">
    <property type="term" value="F:oxidoreductase activity"/>
    <property type="evidence" value="ECO:0007669"/>
    <property type="project" value="InterPro"/>
</dbReference>
<reference evidence="3" key="2">
    <citation type="submission" date="2020-11" db="EMBL/GenBank/DDBJ databases">
        <title>Whole genome sequencing of Colletotrichum sp.</title>
        <authorList>
            <person name="Li H."/>
        </authorList>
    </citation>
    <scope>NUCLEOTIDE SEQUENCE</scope>
    <source>
        <strain evidence="3">CkLH20</strain>
    </source>
</reference>
<evidence type="ECO:0000259" key="2">
    <source>
        <dbReference type="Pfam" id="PF07110"/>
    </source>
</evidence>
<dbReference type="Gene3D" id="3.30.70.100">
    <property type="match status" value="1"/>
</dbReference>
<dbReference type="Pfam" id="PF07110">
    <property type="entry name" value="EthD"/>
    <property type="match status" value="1"/>
</dbReference>
<comment type="similarity">
    <text evidence="1">Belongs to the tpcK family.</text>
</comment>
<dbReference type="GeneID" id="62162743"/>
<dbReference type="EMBL" id="JAATWM020000021">
    <property type="protein sequence ID" value="KAF9875571.1"/>
    <property type="molecule type" value="Genomic_DNA"/>
</dbReference>
<organism evidence="3 4">
    <name type="scientific">Colletotrichum karsti</name>
    <dbReference type="NCBI Taxonomy" id="1095194"/>
    <lineage>
        <taxon>Eukaryota</taxon>
        <taxon>Fungi</taxon>
        <taxon>Dikarya</taxon>
        <taxon>Ascomycota</taxon>
        <taxon>Pezizomycotina</taxon>
        <taxon>Sordariomycetes</taxon>
        <taxon>Hypocreomycetidae</taxon>
        <taxon>Glomerellales</taxon>
        <taxon>Glomerellaceae</taxon>
        <taxon>Colletotrichum</taxon>
        <taxon>Colletotrichum boninense species complex</taxon>
    </lineage>
</organism>
<dbReference type="InterPro" id="IPR009799">
    <property type="entry name" value="EthD_dom"/>
</dbReference>
<feature type="domain" description="EthD" evidence="2">
    <location>
        <begin position="23"/>
        <end position="121"/>
    </location>
</feature>
<dbReference type="Proteomes" id="UP000781932">
    <property type="component" value="Unassembled WGS sequence"/>
</dbReference>
<evidence type="ECO:0000313" key="4">
    <source>
        <dbReference type="Proteomes" id="UP000781932"/>
    </source>
</evidence>
<dbReference type="InterPro" id="IPR011008">
    <property type="entry name" value="Dimeric_a/b-barrel"/>
</dbReference>
<dbReference type="OrthoDB" id="3454835at2759"/>
<proteinExistence type="inferred from homology"/>
<dbReference type="RefSeq" id="XP_038745032.1">
    <property type="nucleotide sequence ID" value="XM_038889669.1"/>
</dbReference>
<comment type="caution">
    <text evidence="3">The sequence shown here is derived from an EMBL/GenBank/DDBJ whole genome shotgun (WGS) entry which is preliminary data.</text>
</comment>